<reference evidence="1" key="1">
    <citation type="submission" date="2022-06" db="EMBL/GenBank/DDBJ databases">
        <authorList>
            <person name="Goudenege D."/>
            <person name="Le Roux F."/>
        </authorList>
    </citation>
    <scope>NUCLEOTIDE SEQUENCE</scope>
    <source>
        <strain evidence="1">12-063</strain>
    </source>
</reference>
<comment type="caution">
    <text evidence="1">The sequence shown here is derived from an EMBL/GenBank/DDBJ whole genome shotgun (WGS) entry which is preliminary data.</text>
</comment>
<protein>
    <submittedName>
        <fullName evidence="1">Uncharacterized protein</fullName>
    </submittedName>
</protein>
<organism evidence="1 2">
    <name type="scientific">Vibrio aestuarianus</name>
    <dbReference type="NCBI Taxonomy" id="28171"/>
    <lineage>
        <taxon>Bacteria</taxon>
        <taxon>Pseudomonadati</taxon>
        <taxon>Pseudomonadota</taxon>
        <taxon>Gammaproteobacteria</taxon>
        <taxon>Vibrionales</taxon>
        <taxon>Vibrionaceae</taxon>
        <taxon>Vibrio</taxon>
    </lineage>
</organism>
<name>A0ABM9FRN0_9VIBR</name>
<evidence type="ECO:0000313" key="2">
    <source>
        <dbReference type="Proteomes" id="UP001152658"/>
    </source>
</evidence>
<proteinExistence type="predicted"/>
<dbReference type="EMBL" id="CALYLK010000136">
    <property type="protein sequence ID" value="CAH8235417.1"/>
    <property type="molecule type" value="Genomic_DNA"/>
</dbReference>
<evidence type="ECO:0000313" key="1">
    <source>
        <dbReference type="EMBL" id="CAH8235417.1"/>
    </source>
</evidence>
<sequence length="41" mass="4807">MKLWILKILLSKMGNVLLDIFKVLALTLESAYQIQIFQRTL</sequence>
<accession>A0ABM9FRN0</accession>
<keyword evidence="2" id="KW-1185">Reference proteome</keyword>
<gene>
    <name evidence="1" type="ORF">VAE063_950314</name>
</gene>
<dbReference type="Proteomes" id="UP001152658">
    <property type="component" value="Unassembled WGS sequence"/>
</dbReference>